<protein>
    <submittedName>
        <fullName evidence="3">Transcriptional regulator with XRE-family HTH domain</fullName>
    </submittedName>
</protein>
<dbReference type="PANTHER" id="PTHR46797:SF1">
    <property type="entry name" value="METHYLPHOSPHONATE SYNTHASE"/>
    <property type="match status" value="1"/>
</dbReference>
<dbReference type="SMART" id="SM00530">
    <property type="entry name" value="HTH_XRE"/>
    <property type="match status" value="1"/>
</dbReference>
<feature type="domain" description="HTH cro/C1-type" evidence="2">
    <location>
        <begin position="10"/>
        <end position="64"/>
    </location>
</feature>
<evidence type="ECO:0000313" key="4">
    <source>
        <dbReference type="Proteomes" id="UP000737402"/>
    </source>
</evidence>
<comment type="caution">
    <text evidence="3">The sequence shown here is derived from an EMBL/GenBank/DDBJ whole genome shotgun (WGS) entry which is preliminary data.</text>
</comment>
<proteinExistence type="predicted"/>
<dbReference type="Pfam" id="PF01381">
    <property type="entry name" value="HTH_3"/>
    <property type="match status" value="1"/>
</dbReference>
<organism evidence="3 4">
    <name type="scientific">Sutcliffiella tianshenii</name>
    <dbReference type="NCBI Taxonomy" id="1463404"/>
    <lineage>
        <taxon>Bacteria</taxon>
        <taxon>Bacillati</taxon>
        <taxon>Bacillota</taxon>
        <taxon>Bacilli</taxon>
        <taxon>Bacillales</taxon>
        <taxon>Bacillaceae</taxon>
        <taxon>Sutcliffiella</taxon>
    </lineage>
</organism>
<accession>A0ABS2P5U6</accession>
<dbReference type="CDD" id="cd00093">
    <property type="entry name" value="HTH_XRE"/>
    <property type="match status" value="1"/>
</dbReference>
<dbReference type="InterPro" id="IPR001387">
    <property type="entry name" value="Cro/C1-type_HTH"/>
</dbReference>
<keyword evidence="1" id="KW-0238">DNA-binding</keyword>
<dbReference type="EMBL" id="JAFBED010000017">
    <property type="protein sequence ID" value="MBM7622320.1"/>
    <property type="molecule type" value="Genomic_DNA"/>
</dbReference>
<evidence type="ECO:0000259" key="2">
    <source>
        <dbReference type="PROSITE" id="PS50943"/>
    </source>
</evidence>
<sequence length="77" mass="8953">MEAEKWGRRIRAFRKLKGYTQEAFAKNLNISVSVLGEVERGNRMPKEEFLHTIAAELKVPLEELTPPELRTREEVKS</sequence>
<dbReference type="Proteomes" id="UP000737402">
    <property type="component" value="Unassembled WGS sequence"/>
</dbReference>
<reference evidence="3 4" key="1">
    <citation type="submission" date="2021-01" db="EMBL/GenBank/DDBJ databases">
        <title>Genomic Encyclopedia of Type Strains, Phase IV (KMG-IV): sequencing the most valuable type-strain genomes for metagenomic binning, comparative biology and taxonomic classification.</title>
        <authorList>
            <person name="Goeker M."/>
        </authorList>
    </citation>
    <scope>NUCLEOTIDE SEQUENCE [LARGE SCALE GENOMIC DNA]</scope>
    <source>
        <strain evidence="3 4">DSM 25879</strain>
    </source>
</reference>
<keyword evidence="4" id="KW-1185">Reference proteome</keyword>
<dbReference type="InterPro" id="IPR010982">
    <property type="entry name" value="Lambda_DNA-bd_dom_sf"/>
</dbReference>
<dbReference type="SUPFAM" id="SSF47413">
    <property type="entry name" value="lambda repressor-like DNA-binding domains"/>
    <property type="match status" value="1"/>
</dbReference>
<name>A0ABS2P5U6_9BACI</name>
<dbReference type="PROSITE" id="PS50943">
    <property type="entry name" value="HTH_CROC1"/>
    <property type="match status" value="1"/>
</dbReference>
<evidence type="ECO:0000256" key="1">
    <source>
        <dbReference type="ARBA" id="ARBA00023125"/>
    </source>
</evidence>
<dbReference type="PANTHER" id="PTHR46797">
    <property type="entry name" value="HTH-TYPE TRANSCRIPTIONAL REGULATOR"/>
    <property type="match status" value="1"/>
</dbReference>
<dbReference type="Gene3D" id="1.10.260.40">
    <property type="entry name" value="lambda repressor-like DNA-binding domains"/>
    <property type="match status" value="1"/>
</dbReference>
<evidence type="ECO:0000313" key="3">
    <source>
        <dbReference type="EMBL" id="MBM7622320.1"/>
    </source>
</evidence>
<dbReference type="RefSeq" id="WP_204419972.1">
    <property type="nucleotide sequence ID" value="NZ_JAFBED010000017.1"/>
</dbReference>
<dbReference type="InterPro" id="IPR050807">
    <property type="entry name" value="TransReg_Diox_bact_type"/>
</dbReference>
<gene>
    <name evidence="3" type="ORF">JOC95_004235</name>
</gene>